<dbReference type="EMBL" id="KR029601">
    <property type="protein sequence ID" value="AKH48156.1"/>
    <property type="molecule type" value="Genomic_DNA"/>
</dbReference>
<reference evidence="2" key="2">
    <citation type="submission" date="2015-03" db="EMBL/GenBank/DDBJ databases">
        <authorList>
            <person name="Chow C.-E.T."/>
            <person name="Winget D.M."/>
            <person name="White R.A.III."/>
            <person name="Hallam S.J."/>
            <person name="Suttle C.A."/>
        </authorList>
    </citation>
    <scope>NUCLEOTIDE SEQUENCE</scope>
    <source>
        <strain evidence="2">Oxic1_6</strain>
    </source>
</reference>
<evidence type="ECO:0000313" key="2">
    <source>
        <dbReference type="EMBL" id="AKH48156.1"/>
    </source>
</evidence>
<evidence type="ECO:0000256" key="1">
    <source>
        <dbReference type="SAM" id="MobiDB-lite"/>
    </source>
</evidence>
<feature type="region of interest" description="Disordered" evidence="1">
    <location>
        <begin position="30"/>
        <end position="50"/>
    </location>
</feature>
<proteinExistence type="predicted"/>
<name>A0A0F7LAJ8_9VIRU</name>
<feature type="compositionally biased region" description="Basic residues" evidence="1">
    <location>
        <begin position="35"/>
        <end position="44"/>
    </location>
</feature>
<protein>
    <submittedName>
        <fullName evidence="2">Uncharacterized protein</fullName>
    </submittedName>
</protein>
<sequence>MQCPSAGGPLWCPTGRRGRAHTIPGALASSGMAGIRHRRHRSQPRSRAST</sequence>
<reference evidence="2" key="1">
    <citation type="journal article" date="2015" name="Front. Microbiol.">
        <title>Combining genomic sequencing methods to explore viral diversity and reveal potential virus-host interactions.</title>
        <authorList>
            <person name="Chow C.E."/>
            <person name="Winget D.M."/>
            <person name="White R.A.III."/>
            <person name="Hallam S.J."/>
            <person name="Suttle C.A."/>
        </authorList>
    </citation>
    <scope>NUCLEOTIDE SEQUENCE</scope>
    <source>
        <strain evidence="2">Oxic1_6</strain>
    </source>
</reference>
<organism evidence="2">
    <name type="scientific">uncultured marine virus</name>
    <dbReference type="NCBI Taxonomy" id="186617"/>
    <lineage>
        <taxon>Viruses</taxon>
        <taxon>environmental samples</taxon>
    </lineage>
</organism>
<accession>A0A0F7LAJ8</accession>